<evidence type="ECO:0000256" key="1">
    <source>
        <dbReference type="ARBA" id="ARBA00004474"/>
    </source>
</evidence>
<dbReference type="PANTHER" id="PTHR34214:SF3">
    <property type="entry name" value="PROTEIN CONSERVED IN THE GREEN LINEAGE AND DIATOMS 27, CHLOROPLASTIC"/>
    <property type="match status" value="1"/>
</dbReference>
<keyword evidence="5" id="KW-1185">Reference proteome</keyword>
<organism evidence="4 5">
    <name type="scientific">Rosa chinensis</name>
    <name type="common">China rose</name>
    <dbReference type="NCBI Taxonomy" id="74649"/>
    <lineage>
        <taxon>Eukaryota</taxon>
        <taxon>Viridiplantae</taxon>
        <taxon>Streptophyta</taxon>
        <taxon>Embryophyta</taxon>
        <taxon>Tracheophyta</taxon>
        <taxon>Spermatophyta</taxon>
        <taxon>Magnoliopsida</taxon>
        <taxon>eudicotyledons</taxon>
        <taxon>Gunneridae</taxon>
        <taxon>Pentapetalae</taxon>
        <taxon>rosids</taxon>
        <taxon>fabids</taxon>
        <taxon>Rosales</taxon>
        <taxon>Rosaceae</taxon>
        <taxon>Rosoideae</taxon>
        <taxon>Rosoideae incertae sedis</taxon>
        <taxon>Rosa</taxon>
    </lineage>
</organism>
<protein>
    <submittedName>
        <fullName evidence="4">Uncharacterized protein</fullName>
    </submittedName>
</protein>
<name>A0A2P6RNY1_ROSCH</name>
<comment type="caution">
    <text evidence="4">The sequence shown here is derived from an EMBL/GenBank/DDBJ whole genome shotgun (WGS) entry which is preliminary data.</text>
</comment>
<accession>A0A2P6RNY1</accession>
<dbReference type="STRING" id="74649.A0A2P6RNY1"/>
<dbReference type="OrthoDB" id="192326at2759"/>
<dbReference type="Proteomes" id="UP000238479">
    <property type="component" value="Chromosome 2"/>
</dbReference>
<reference evidence="4 5" key="1">
    <citation type="journal article" date="2018" name="Nat. Genet.">
        <title>The Rosa genome provides new insights in the design of modern roses.</title>
        <authorList>
            <person name="Bendahmane M."/>
        </authorList>
    </citation>
    <scope>NUCLEOTIDE SEQUENCE [LARGE SCALE GENOMIC DNA]</scope>
    <source>
        <strain evidence="5">cv. Old Blush</strain>
    </source>
</reference>
<keyword evidence="3" id="KW-0472">Membrane</keyword>
<sequence>MLRVDVYCSLLSSPRQVKLVNVGSRSLGSWQIQQRSAQRLPKGISVKAVNDGTGGGTSGFRGQSWEPGSEIEVPFEQRPVNEYSSLKEGTLYSWGDLGPGPFFLRLGGLWLVTFTVLGAPIAAASFNPSRDPLRFVLAAGTGTLFLVSLIVLRIYLGWSYVGDRLLSAVIPYEETGWYDGQMWVKPPEVLARDRLLGSYKVKPVIKLLKQTLVGTGVLLVSAVMLFIFATPVEDFVQTTFSTKENSSNVSVSKLRREELLKLPTEVKSDDDLAAAAAEAADGRPVYCRDRFYRALAGGQYCKSDDLLMK</sequence>
<dbReference type="GO" id="GO:0009536">
    <property type="term" value="C:plastid"/>
    <property type="evidence" value="ECO:0007669"/>
    <property type="project" value="UniProtKB-SubCell"/>
</dbReference>
<keyword evidence="3" id="KW-1133">Transmembrane helix</keyword>
<evidence type="ECO:0000313" key="5">
    <source>
        <dbReference type="Proteomes" id="UP000238479"/>
    </source>
</evidence>
<dbReference type="OMA" id="DSTLYSW"/>
<dbReference type="Gramene" id="PRQ48138">
    <property type="protein sequence ID" value="PRQ48138"/>
    <property type="gene ID" value="RchiOBHm_Chr2g0107351"/>
</dbReference>
<dbReference type="PANTHER" id="PTHR34214">
    <property type="match status" value="1"/>
</dbReference>
<dbReference type="EMBL" id="PDCK01000040">
    <property type="protein sequence ID" value="PRQ48138.1"/>
    <property type="molecule type" value="Genomic_DNA"/>
</dbReference>
<proteinExistence type="predicted"/>
<evidence type="ECO:0000256" key="2">
    <source>
        <dbReference type="ARBA" id="ARBA00022640"/>
    </source>
</evidence>
<gene>
    <name evidence="4" type="ORF">RchiOBHm_Chr2g0107351</name>
</gene>
<dbReference type="AlphaFoldDB" id="A0A2P6RNY1"/>
<dbReference type="Pfam" id="PF06799">
    <property type="entry name" value="CGLD27-like"/>
    <property type="match status" value="1"/>
</dbReference>
<dbReference type="InterPro" id="IPR009631">
    <property type="entry name" value="CGLD27-like"/>
</dbReference>
<evidence type="ECO:0000256" key="3">
    <source>
        <dbReference type="SAM" id="Phobius"/>
    </source>
</evidence>
<keyword evidence="3" id="KW-0812">Transmembrane</keyword>
<evidence type="ECO:0000313" key="4">
    <source>
        <dbReference type="EMBL" id="PRQ48138.1"/>
    </source>
</evidence>
<keyword evidence="2" id="KW-0934">Plastid</keyword>
<comment type="subcellular location">
    <subcellularLocation>
        <location evidence="1">Plastid</location>
    </subcellularLocation>
</comment>
<feature type="transmembrane region" description="Helical" evidence="3">
    <location>
        <begin position="212"/>
        <end position="232"/>
    </location>
</feature>
<feature type="transmembrane region" description="Helical" evidence="3">
    <location>
        <begin position="102"/>
        <end position="123"/>
    </location>
</feature>
<feature type="transmembrane region" description="Helical" evidence="3">
    <location>
        <begin position="135"/>
        <end position="156"/>
    </location>
</feature>